<dbReference type="WBParaSite" id="ES5_v2.g29320.t1">
    <property type="protein sequence ID" value="ES5_v2.g29320.t1"/>
    <property type="gene ID" value="ES5_v2.g29320"/>
</dbReference>
<name>A0AC34GI47_9BILA</name>
<organism evidence="1 2">
    <name type="scientific">Panagrolaimus sp. ES5</name>
    <dbReference type="NCBI Taxonomy" id="591445"/>
    <lineage>
        <taxon>Eukaryota</taxon>
        <taxon>Metazoa</taxon>
        <taxon>Ecdysozoa</taxon>
        <taxon>Nematoda</taxon>
        <taxon>Chromadorea</taxon>
        <taxon>Rhabditida</taxon>
        <taxon>Tylenchina</taxon>
        <taxon>Panagrolaimomorpha</taxon>
        <taxon>Panagrolaimoidea</taxon>
        <taxon>Panagrolaimidae</taxon>
        <taxon>Panagrolaimus</taxon>
    </lineage>
</organism>
<evidence type="ECO:0000313" key="2">
    <source>
        <dbReference type="WBParaSite" id="ES5_v2.g29320.t1"/>
    </source>
</evidence>
<sequence>MSSTTSSSKEFVRNLVEKPDISKPRWDQSTYFNRARHFFNVVNPLNLFVTEKTLDNSREIVTSYRKNGSVPKDLTVDELWKAKTLYDSAFHPETGEKMFFLGRMSCQMPANMIITGGLLTFYKSTPSVIFWQWLNQTFNAVVNYTNRSGENAAQ</sequence>
<reference evidence="2" key="1">
    <citation type="submission" date="2022-11" db="UniProtKB">
        <authorList>
            <consortium name="WormBaseParasite"/>
        </authorList>
    </citation>
    <scope>IDENTIFICATION</scope>
</reference>
<proteinExistence type="predicted"/>
<evidence type="ECO:0000313" key="1">
    <source>
        <dbReference type="Proteomes" id="UP000887579"/>
    </source>
</evidence>
<accession>A0AC34GI47</accession>
<protein>
    <submittedName>
        <fullName evidence="2">Sideroflexin-1</fullName>
    </submittedName>
</protein>
<dbReference type="Proteomes" id="UP000887579">
    <property type="component" value="Unplaced"/>
</dbReference>